<gene>
    <name evidence="1" type="ORF">LAZ67_3000855</name>
</gene>
<evidence type="ECO:0000313" key="1">
    <source>
        <dbReference type="EMBL" id="UYV64471.1"/>
    </source>
</evidence>
<dbReference type="EMBL" id="CP092865">
    <property type="protein sequence ID" value="UYV64471.1"/>
    <property type="molecule type" value="Genomic_DNA"/>
</dbReference>
<keyword evidence="2" id="KW-1185">Reference proteome</keyword>
<evidence type="ECO:0000313" key="2">
    <source>
        <dbReference type="Proteomes" id="UP001235939"/>
    </source>
</evidence>
<dbReference type="Proteomes" id="UP001235939">
    <property type="component" value="Chromosome 03"/>
</dbReference>
<protein>
    <submittedName>
        <fullName evidence="1">Uncharacterized protein</fullName>
    </submittedName>
</protein>
<organism evidence="1 2">
    <name type="scientific">Cordylochernes scorpioides</name>
    <dbReference type="NCBI Taxonomy" id="51811"/>
    <lineage>
        <taxon>Eukaryota</taxon>
        <taxon>Metazoa</taxon>
        <taxon>Ecdysozoa</taxon>
        <taxon>Arthropoda</taxon>
        <taxon>Chelicerata</taxon>
        <taxon>Arachnida</taxon>
        <taxon>Pseudoscorpiones</taxon>
        <taxon>Cheliferoidea</taxon>
        <taxon>Chernetidae</taxon>
        <taxon>Cordylochernes</taxon>
    </lineage>
</organism>
<proteinExistence type="predicted"/>
<reference evidence="1 2" key="1">
    <citation type="submission" date="2022-01" db="EMBL/GenBank/DDBJ databases">
        <title>A chromosomal length assembly of Cordylochernes scorpioides.</title>
        <authorList>
            <person name="Zeh D."/>
            <person name="Zeh J."/>
        </authorList>
    </citation>
    <scope>NUCLEOTIDE SEQUENCE [LARGE SCALE GENOMIC DNA]</scope>
    <source>
        <strain evidence="1">IN4F17</strain>
        <tissue evidence="1">Whole Body</tissue>
    </source>
</reference>
<sequence length="87" mass="10472">MQYLKKIEKIKQQLERAYEYFMGIKDTDELLLQIEEVKILRYTQHIHNDENFLLSNAVNKNYANLPKIELSIFDGKIENWISFSNTF</sequence>
<name>A0ABY6K872_9ARAC</name>
<accession>A0ABY6K872</accession>